<keyword evidence="2" id="KW-0378">Hydrolase</keyword>
<sequence>MRTRQGARTVLLDQDDRILLIRHRDDGVIVVPGSPVGELFWVPPGGGLKEDEDFLQAARRELLEETGLTEVEWGPCLWILDTDVQWGGEPVRMHERYFLARAYGTETITRAHLEPSEQQGIVGHRWWSLAELVAAETPETLRPVGLPELLADVLAVGGRPSSGEPRVLRR</sequence>
<name>A0A9W6MEC8_9ACTN</name>
<comment type="caution">
    <text evidence="5">The sequence shown here is derived from an EMBL/GenBank/DDBJ whole genome shotgun (WGS) entry which is preliminary data.</text>
</comment>
<organism evidence="5 6">
    <name type="scientific">Streptosporangium carneum</name>
    <dbReference type="NCBI Taxonomy" id="47481"/>
    <lineage>
        <taxon>Bacteria</taxon>
        <taxon>Bacillati</taxon>
        <taxon>Actinomycetota</taxon>
        <taxon>Actinomycetes</taxon>
        <taxon>Streptosporangiales</taxon>
        <taxon>Streptosporangiaceae</taxon>
        <taxon>Streptosporangium</taxon>
    </lineage>
</organism>
<dbReference type="PROSITE" id="PS00893">
    <property type="entry name" value="NUDIX_BOX"/>
    <property type="match status" value="1"/>
</dbReference>
<dbReference type="AlphaFoldDB" id="A0A9W6MEC8"/>
<dbReference type="EMBL" id="BSEV01000010">
    <property type="protein sequence ID" value="GLK11066.1"/>
    <property type="molecule type" value="Genomic_DNA"/>
</dbReference>
<reference evidence="5" key="2">
    <citation type="submission" date="2023-01" db="EMBL/GenBank/DDBJ databases">
        <authorList>
            <person name="Sun Q."/>
            <person name="Evtushenko L."/>
        </authorList>
    </citation>
    <scope>NUCLEOTIDE SEQUENCE</scope>
    <source>
        <strain evidence="5">VKM Ac-2007</strain>
    </source>
</reference>
<proteinExistence type="predicted"/>
<keyword evidence="3" id="KW-0460">Magnesium</keyword>
<dbReference type="Pfam" id="PF00293">
    <property type="entry name" value="NUDIX"/>
    <property type="match status" value="1"/>
</dbReference>
<reference evidence="5" key="1">
    <citation type="journal article" date="2014" name="Int. J. Syst. Evol. Microbiol.">
        <title>Complete genome sequence of Corynebacterium casei LMG S-19264T (=DSM 44701T), isolated from a smear-ripened cheese.</title>
        <authorList>
            <consortium name="US DOE Joint Genome Institute (JGI-PGF)"/>
            <person name="Walter F."/>
            <person name="Albersmeier A."/>
            <person name="Kalinowski J."/>
            <person name="Ruckert C."/>
        </authorList>
    </citation>
    <scope>NUCLEOTIDE SEQUENCE</scope>
    <source>
        <strain evidence="5">VKM Ac-2007</strain>
    </source>
</reference>
<dbReference type="PANTHER" id="PTHR43046">
    <property type="entry name" value="GDP-MANNOSE MANNOSYL HYDROLASE"/>
    <property type="match status" value="1"/>
</dbReference>
<dbReference type="InterPro" id="IPR015797">
    <property type="entry name" value="NUDIX_hydrolase-like_dom_sf"/>
</dbReference>
<dbReference type="PROSITE" id="PS51462">
    <property type="entry name" value="NUDIX"/>
    <property type="match status" value="1"/>
</dbReference>
<feature type="domain" description="Nudix hydrolase" evidence="4">
    <location>
        <begin position="2"/>
        <end position="150"/>
    </location>
</feature>
<evidence type="ECO:0000313" key="6">
    <source>
        <dbReference type="Proteomes" id="UP001143474"/>
    </source>
</evidence>
<dbReference type="RefSeq" id="WP_271219468.1">
    <property type="nucleotide sequence ID" value="NZ_BAAAVD010000066.1"/>
</dbReference>
<keyword evidence="6" id="KW-1185">Reference proteome</keyword>
<dbReference type="GO" id="GO:0016787">
    <property type="term" value="F:hydrolase activity"/>
    <property type="evidence" value="ECO:0007669"/>
    <property type="project" value="UniProtKB-KW"/>
</dbReference>
<evidence type="ECO:0000256" key="2">
    <source>
        <dbReference type="ARBA" id="ARBA00022801"/>
    </source>
</evidence>
<evidence type="ECO:0000256" key="1">
    <source>
        <dbReference type="ARBA" id="ARBA00001946"/>
    </source>
</evidence>
<dbReference type="InterPro" id="IPR020084">
    <property type="entry name" value="NUDIX_hydrolase_CS"/>
</dbReference>
<evidence type="ECO:0000256" key="3">
    <source>
        <dbReference type="ARBA" id="ARBA00022842"/>
    </source>
</evidence>
<dbReference type="PANTHER" id="PTHR43046:SF12">
    <property type="entry name" value="GDP-MANNOSE MANNOSYL HYDROLASE"/>
    <property type="match status" value="1"/>
</dbReference>
<dbReference type="Gene3D" id="3.90.79.10">
    <property type="entry name" value="Nucleoside Triphosphate Pyrophosphohydrolase"/>
    <property type="match status" value="1"/>
</dbReference>
<evidence type="ECO:0000313" key="5">
    <source>
        <dbReference type="EMBL" id="GLK11066.1"/>
    </source>
</evidence>
<evidence type="ECO:0000259" key="4">
    <source>
        <dbReference type="PROSITE" id="PS51462"/>
    </source>
</evidence>
<dbReference type="SUPFAM" id="SSF55811">
    <property type="entry name" value="Nudix"/>
    <property type="match status" value="1"/>
</dbReference>
<protein>
    <recommendedName>
        <fullName evidence="4">Nudix hydrolase domain-containing protein</fullName>
    </recommendedName>
</protein>
<gene>
    <name evidence="5" type="ORF">GCM10017600_44720</name>
</gene>
<dbReference type="CDD" id="cd04685">
    <property type="entry name" value="NUDIX_Hydrolase"/>
    <property type="match status" value="1"/>
</dbReference>
<accession>A0A9W6MEC8</accession>
<dbReference type="Proteomes" id="UP001143474">
    <property type="component" value="Unassembled WGS sequence"/>
</dbReference>
<dbReference type="InterPro" id="IPR000086">
    <property type="entry name" value="NUDIX_hydrolase_dom"/>
</dbReference>
<comment type="cofactor">
    <cofactor evidence="1">
        <name>Mg(2+)</name>
        <dbReference type="ChEBI" id="CHEBI:18420"/>
    </cofactor>
</comment>